<gene>
    <name evidence="2" type="ORF">ACFOY0_02170</name>
</gene>
<evidence type="ECO:0000259" key="1">
    <source>
        <dbReference type="SMART" id="SM01248"/>
    </source>
</evidence>
<evidence type="ECO:0000313" key="3">
    <source>
        <dbReference type="Proteomes" id="UP001595719"/>
    </source>
</evidence>
<reference evidence="3" key="1">
    <citation type="journal article" date="2019" name="Int. J. Syst. Evol. Microbiol.">
        <title>The Global Catalogue of Microorganisms (GCM) 10K type strain sequencing project: providing services to taxonomists for standard genome sequencing and annotation.</title>
        <authorList>
            <consortium name="The Broad Institute Genomics Platform"/>
            <consortium name="The Broad Institute Genome Sequencing Center for Infectious Disease"/>
            <person name="Wu L."/>
            <person name="Ma J."/>
        </authorList>
    </citation>
    <scope>NUCLEOTIDE SEQUENCE [LARGE SCALE GENOMIC DNA]</scope>
    <source>
        <strain evidence="3">CGMCC 1.15345</strain>
    </source>
</reference>
<sequence>MKKEIAEWQLLLYIAGQTPKSIKALENIKKYAEEHLKGKYSIEIIDLLKNPQLAEGDQILAVPTLVRKFPEPIRKIIGDLSNEERVLVGLNIKPIKS</sequence>
<dbReference type="SMART" id="SM01248">
    <property type="entry name" value="KaiB"/>
    <property type="match status" value="1"/>
</dbReference>
<protein>
    <submittedName>
        <fullName evidence="2">Circadian clock KaiB family protein</fullName>
    </submittedName>
</protein>
<dbReference type="SUPFAM" id="SSF52833">
    <property type="entry name" value="Thioredoxin-like"/>
    <property type="match status" value="1"/>
</dbReference>
<dbReference type="Pfam" id="PF07689">
    <property type="entry name" value="KaiB"/>
    <property type="match status" value="1"/>
</dbReference>
<proteinExistence type="predicted"/>
<comment type="caution">
    <text evidence="2">The sequence shown here is derived from an EMBL/GenBank/DDBJ whole genome shotgun (WGS) entry which is preliminary data.</text>
</comment>
<dbReference type="EMBL" id="JBHSCO010000001">
    <property type="protein sequence ID" value="MFC4389789.1"/>
    <property type="molecule type" value="Genomic_DNA"/>
</dbReference>
<feature type="domain" description="KaiB" evidence="1">
    <location>
        <begin position="11"/>
        <end position="92"/>
    </location>
</feature>
<dbReference type="Gene3D" id="3.40.30.10">
    <property type="entry name" value="Glutaredoxin"/>
    <property type="match status" value="1"/>
</dbReference>
<dbReference type="Proteomes" id="UP001595719">
    <property type="component" value="Unassembled WGS sequence"/>
</dbReference>
<organism evidence="2 3">
    <name type="scientific">Flavobacterium quisquiliarum</name>
    <dbReference type="NCBI Taxonomy" id="1834436"/>
    <lineage>
        <taxon>Bacteria</taxon>
        <taxon>Pseudomonadati</taxon>
        <taxon>Bacteroidota</taxon>
        <taxon>Flavobacteriia</taxon>
        <taxon>Flavobacteriales</taxon>
        <taxon>Flavobacteriaceae</taxon>
        <taxon>Flavobacterium</taxon>
    </lineage>
</organism>
<dbReference type="CDD" id="cd02978">
    <property type="entry name" value="KaiB_like"/>
    <property type="match status" value="1"/>
</dbReference>
<dbReference type="PANTHER" id="PTHR41709:SF2">
    <property type="entry name" value="CIRCADIAN CLOCK PROTEIN KAIB2"/>
    <property type="match status" value="1"/>
</dbReference>
<name>A0ABV8VZ56_9FLAO</name>
<accession>A0ABV8VZ56</accession>
<keyword evidence="3" id="KW-1185">Reference proteome</keyword>
<dbReference type="RefSeq" id="WP_179003574.1">
    <property type="nucleotide sequence ID" value="NZ_JBHSCO010000001.1"/>
</dbReference>
<evidence type="ECO:0000313" key="2">
    <source>
        <dbReference type="EMBL" id="MFC4389789.1"/>
    </source>
</evidence>
<dbReference type="InterPro" id="IPR011649">
    <property type="entry name" value="KaiB_domain"/>
</dbReference>
<dbReference type="InterPro" id="IPR036249">
    <property type="entry name" value="Thioredoxin-like_sf"/>
</dbReference>
<dbReference type="PANTHER" id="PTHR41709">
    <property type="entry name" value="KAIB-LIKE PROTEIN 1"/>
    <property type="match status" value="1"/>
</dbReference>
<dbReference type="InterPro" id="IPR039022">
    <property type="entry name" value="KaiB-like"/>
</dbReference>